<dbReference type="InterPro" id="IPR036569">
    <property type="entry name" value="RpiB_LacA_LacB_sf"/>
</dbReference>
<dbReference type="OrthoDB" id="2106730at2759"/>
<dbReference type="AlphaFoldDB" id="A0A0B2WM75"/>
<keyword evidence="4" id="KW-1185">Reference proteome</keyword>
<proteinExistence type="inferred from homology"/>
<evidence type="ECO:0000256" key="2">
    <source>
        <dbReference type="ARBA" id="ARBA00023235"/>
    </source>
</evidence>
<dbReference type="RefSeq" id="XP_040676124.1">
    <property type="nucleotide sequence ID" value="XM_040825905.1"/>
</dbReference>
<dbReference type="STRING" id="1081103.A0A0B2WM75"/>
<dbReference type="HOGENOM" id="CLU_2427491_0_0_1"/>
<dbReference type="GeneID" id="63741562"/>
<gene>
    <name evidence="3" type="ORF">MAM_07107</name>
</gene>
<sequence>MGCDDAGVAYKDAIKRDFEADSRVTHVIDVGAKEPSDKTAYPLRAAAAARIVERVVGLELARRLAREWLGYEFDTTTASAKKVDEIISLEA</sequence>
<organism evidence="3 4">
    <name type="scientific">Metarhizium album (strain ARSEF 1941)</name>
    <dbReference type="NCBI Taxonomy" id="1081103"/>
    <lineage>
        <taxon>Eukaryota</taxon>
        <taxon>Fungi</taxon>
        <taxon>Dikarya</taxon>
        <taxon>Ascomycota</taxon>
        <taxon>Pezizomycotina</taxon>
        <taxon>Sordariomycetes</taxon>
        <taxon>Hypocreomycetidae</taxon>
        <taxon>Hypocreales</taxon>
        <taxon>Clavicipitaceae</taxon>
        <taxon>Metarhizium</taxon>
    </lineage>
</organism>
<keyword evidence="2 3" id="KW-0413">Isomerase</keyword>
<evidence type="ECO:0000313" key="4">
    <source>
        <dbReference type="Proteomes" id="UP000030816"/>
    </source>
</evidence>
<name>A0A0B2WM75_METAS</name>
<dbReference type="Proteomes" id="UP000030816">
    <property type="component" value="Unassembled WGS sequence"/>
</dbReference>
<dbReference type="GO" id="GO:0005975">
    <property type="term" value="P:carbohydrate metabolic process"/>
    <property type="evidence" value="ECO:0007669"/>
    <property type="project" value="InterPro"/>
</dbReference>
<evidence type="ECO:0000256" key="1">
    <source>
        <dbReference type="ARBA" id="ARBA00008754"/>
    </source>
</evidence>
<dbReference type="PANTHER" id="PTHR43732">
    <property type="entry name" value="RIBOSE 5-PHOSPHATE ISOMERASE-RELATED"/>
    <property type="match status" value="1"/>
</dbReference>
<dbReference type="Gene3D" id="3.40.1400.10">
    <property type="entry name" value="Sugar-phosphate isomerase, RpiB/LacA/LacB"/>
    <property type="match status" value="1"/>
</dbReference>
<accession>A0A0B2WM75</accession>
<dbReference type="EMBL" id="AZHE01000027">
    <property type="protein sequence ID" value="KHN95058.1"/>
    <property type="molecule type" value="Genomic_DNA"/>
</dbReference>
<comment type="similarity">
    <text evidence="1">Belongs to the LacAB/RpiB family.</text>
</comment>
<dbReference type="GO" id="GO:0016853">
    <property type="term" value="F:isomerase activity"/>
    <property type="evidence" value="ECO:0007669"/>
    <property type="project" value="UniProtKB-KW"/>
</dbReference>
<dbReference type="SUPFAM" id="SSF89623">
    <property type="entry name" value="Ribose/Galactose isomerase RpiB/AlsB"/>
    <property type="match status" value="1"/>
</dbReference>
<dbReference type="Pfam" id="PF02502">
    <property type="entry name" value="LacAB_rpiB"/>
    <property type="match status" value="1"/>
</dbReference>
<comment type="caution">
    <text evidence="3">The sequence shown here is derived from an EMBL/GenBank/DDBJ whole genome shotgun (WGS) entry which is preliminary data.</text>
</comment>
<dbReference type="InterPro" id="IPR051812">
    <property type="entry name" value="SPI_LacAB/RpiB"/>
</dbReference>
<protein>
    <submittedName>
        <fullName evidence="3">Ribose 5-phosphate isomerase</fullName>
    </submittedName>
</protein>
<evidence type="ECO:0000313" key="3">
    <source>
        <dbReference type="EMBL" id="KHN95058.1"/>
    </source>
</evidence>
<dbReference type="PANTHER" id="PTHR43732:SF1">
    <property type="entry name" value="RIBOSE 5-PHOSPHATE ISOMERASE"/>
    <property type="match status" value="1"/>
</dbReference>
<reference evidence="3 4" key="1">
    <citation type="journal article" date="2014" name="Proc. Natl. Acad. Sci. U.S.A.">
        <title>Trajectory and genomic determinants of fungal-pathogen speciation and host adaptation.</title>
        <authorList>
            <person name="Hu X."/>
            <person name="Xiao G."/>
            <person name="Zheng P."/>
            <person name="Shang Y."/>
            <person name="Su Y."/>
            <person name="Zhang X."/>
            <person name="Liu X."/>
            <person name="Zhan S."/>
            <person name="St Leger R.J."/>
            <person name="Wang C."/>
        </authorList>
    </citation>
    <scope>NUCLEOTIDE SEQUENCE [LARGE SCALE GENOMIC DNA]</scope>
    <source>
        <strain evidence="3 4">ARSEF 1941</strain>
    </source>
</reference>
<dbReference type="InterPro" id="IPR003500">
    <property type="entry name" value="RpiB_LacA_LacB"/>
</dbReference>